<proteinExistence type="predicted"/>
<gene>
    <name evidence="1" type="ORF">NDU88_005401</name>
</gene>
<evidence type="ECO:0000313" key="1">
    <source>
        <dbReference type="EMBL" id="KAJ1210033.1"/>
    </source>
</evidence>
<reference evidence="1" key="1">
    <citation type="journal article" date="2022" name="bioRxiv">
        <title>Sequencing and chromosome-scale assembly of the giantPleurodeles waltlgenome.</title>
        <authorList>
            <person name="Brown T."/>
            <person name="Elewa A."/>
            <person name="Iarovenko S."/>
            <person name="Subramanian E."/>
            <person name="Araus A.J."/>
            <person name="Petzold A."/>
            <person name="Susuki M."/>
            <person name="Suzuki K.-i.T."/>
            <person name="Hayashi T."/>
            <person name="Toyoda A."/>
            <person name="Oliveira C."/>
            <person name="Osipova E."/>
            <person name="Leigh N.D."/>
            <person name="Simon A."/>
            <person name="Yun M.H."/>
        </authorList>
    </citation>
    <scope>NUCLEOTIDE SEQUENCE</scope>
    <source>
        <strain evidence="1">20211129_DDA</strain>
        <tissue evidence="1">Liver</tissue>
    </source>
</reference>
<organism evidence="1 2">
    <name type="scientific">Pleurodeles waltl</name>
    <name type="common">Iberian ribbed newt</name>
    <dbReference type="NCBI Taxonomy" id="8319"/>
    <lineage>
        <taxon>Eukaryota</taxon>
        <taxon>Metazoa</taxon>
        <taxon>Chordata</taxon>
        <taxon>Craniata</taxon>
        <taxon>Vertebrata</taxon>
        <taxon>Euteleostomi</taxon>
        <taxon>Amphibia</taxon>
        <taxon>Batrachia</taxon>
        <taxon>Caudata</taxon>
        <taxon>Salamandroidea</taxon>
        <taxon>Salamandridae</taxon>
        <taxon>Pleurodelinae</taxon>
        <taxon>Pleurodeles</taxon>
    </lineage>
</organism>
<dbReference type="AlphaFoldDB" id="A0AAV7W7Q8"/>
<evidence type="ECO:0000313" key="2">
    <source>
        <dbReference type="Proteomes" id="UP001066276"/>
    </source>
</evidence>
<sequence>MNRMVKACVQEAIVTRAPLSNILRDLWWAHRNTPNSVTNIAPFEHLRGRVGRTKLFPARFNNTLVQAKKDPSRFDKAPSLRERYQRNYKLRFDIKHGVAKVGWKAGDLVLVKDPGFKIKGRSLFKGPFRIREVKKNIVILDNGDVWSMSRITKWTDAPKLEDQRKNHVTEDQRKNHVT</sequence>
<name>A0AAV7W7Q8_PLEWA</name>
<keyword evidence="2" id="KW-1185">Reference proteome</keyword>
<comment type="caution">
    <text evidence="1">The sequence shown here is derived from an EMBL/GenBank/DDBJ whole genome shotgun (WGS) entry which is preliminary data.</text>
</comment>
<feature type="non-terminal residue" evidence="1">
    <location>
        <position position="178"/>
    </location>
</feature>
<dbReference type="Proteomes" id="UP001066276">
    <property type="component" value="Chromosome 1_2"/>
</dbReference>
<dbReference type="EMBL" id="JANPWB010000002">
    <property type="protein sequence ID" value="KAJ1210033.1"/>
    <property type="molecule type" value="Genomic_DNA"/>
</dbReference>
<accession>A0AAV7W7Q8</accession>
<protein>
    <submittedName>
        <fullName evidence="1">Uncharacterized protein</fullName>
    </submittedName>
</protein>